<dbReference type="InterPro" id="IPR011711">
    <property type="entry name" value="GntR_C"/>
</dbReference>
<dbReference type="CDD" id="cd07377">
    <property type="entry name" value="WHTH_GntR"/>
    <property type="match status" value="1"/>
</dbReference>
<dbReference type="EMBL" id="UGSK01000001">
    <property type="protein sequence ID" value="SUB02127.1"/>
    <property type="molecule type" value="Genomic_DNA"/>
</dbReference>
<proteinExistence type="predicted"/>
<keyword evidence="1" id="KW-0805">Transcription regulation</keyword>
<dbReference type="GO" id="GO:0003700">
    <property type="term" value="F:DNA-binding transcription factor activity"/>
    <property type="evidence" value="ECO:0007669"/>
    <property type="project" value="InterPro"/>
</dbReference>
<dbReference type="Proteomes" id="UP000255000">
    <property type="component" value="Unassembled WGS sequence"/>
</dbReference>
<name>A0A378ZYB4_9HYPH</name>
<organism evidence="5 6">
    <name type="scientific">Pannonibacter phragmitetus</name>
    <dbReference type="NCBI Taxonomy" id="121719"/>
    <lineage>
        <taxon>Bacteria</taxon>
        <taxon>Pseudomonadati</taxon>
        <taxon>Pseudomonadota</taxon>
        <taxon>Alphaproteobacteria</taxon>
        <taxon>Hyphomicrobiales</taxon>
        <taxon>Stappiaceae</taxon>
        <taxon>Pannonibacter</taxon>
    </lineage>
</organism>
<accession>A0A378ZYB4</accession>
<dbReference type="GO" id="GO:0003677">
    <property type="term" value="F:DNA binding"/>
    <property type="evidence" value="ECO:0007669"/>
    <property type="project" value="UniProtKB-KW"/>
</dbReference>
<dbReference type="InterPro" id="IPR036388">
    <property type="entry name" value="WH-like_DNA-bd_sf"/>
</dbReference>
<dbReference type="PROSITE" id="PS50949">
    <property type="entry name" value="HTH_GNTR"/>
    <property type="match status" value="1"/>
</dbReference>
<sequence>MGTGPDAGWRKKMIEASGRRRYEEVAEALRRELAGGTYQPGDRMKPERQISDELGVSRSIVREAILRLEIEGLVDVRKGSGTYVVKVPAGDDTGTRGDIGPFELLQARQVLESSIAAFAATTVTKADILRLREAMEMERRAIAEDTGDYSGDELFHHLIAEATQNSVLVDMIDELWRKREQSPMWARLHARIFDRTYRHRWLEDHQAILTALQCRDPRAARQAMWQHLENVRQTLMELSDVDDPQFDGYLFDSRPAATAVS</sequence>
<evidence type="ECO:0000256" key="1">
    <source>
        <dbReference type="ARBA" id="ARBA00023015"/>
    </source>
</evidence>
<gene>
    <name evidence="5" type="primary">lutR_6</name>
    <name evidence="5" type="ORF">NCTC13350_03077</name>
</gene>
<dbReference type="Gene3D" id="1.10.10.10">
    <property type="entry name" value="Winged helix-like DNA-binding domain superfamily/Winged helix DNA-binding domain"/>
    <property type="match status" value="1"/>
</dbReference>
<evidence type="ECO:0000256" key="3">
    <source>
        <dbReference type="ARBA" id="ARBA00023163"/>
    </source>
</evidence>
<dbReference type="PRINTS" id="PR00035">
    <property type="entry name" value="HTHGNTR"/>
</dbReference>
<evidence type="ECO:0000259" key="4">
    <source>
        <dbReference type="PROSITE" id="PS50949"/>
    </source>
</evidence>
<protein>
    <submittedName>
        <fullName evidence="5">L-lactate utilization operon repressor</fullName>
    </submittedName>
</protein>
<dbReference type="Gene3D" id="1.20.120.530">
    <property type="entry name" value="GntR ligand-binding domain-like"/>
    <property type="match status" value="1"/>
</dbReference>
<keyword evidence="2" id="KW-0238">DNA-binding</keyword>
<keyword evidence="3" id="KW-0804">Transcription</keyword>
<dbReference type="InterPro" id="IPR008920">
    <property type="entry name" value="TF_FadR/GntR_C"/>
</dbReference>
<dbReference type="PANTHER" id="PTHR43537">
    <property type="entry name" value="TRANSCRIPTIONAL REGULATOR, GNTR FAMILY"/>
    <property type="match status" value="1"/>
</dbReference>
<dbReference type="SMART" id="SM00345">
    <property type="entry name" value="HTH_GNTR"/>
    <property type="match status" value="1"/>
</dbReference>
<dbReference type="Pfam" id="PF00392">
    <property type="entry name" value="GntR"/>
    <property type="match status" value="1"/>
</dbReference>
<dbReference type="PANTHER" id="PTHR43537:SF5">
    <property type="entry name" value="UXU OPERON TRANSCRIPTIONAL REGULATOR"/>
    <property type="match status" value="1"/>
</dbReference>
<dbReference type="SUPFAM" id="SSF48008">
    <property type="entry name" value="GntR ligand-binding domain-like"/>
    <property type="match status" value="1"/>
</dbReference>
<dbReference type="SUPFAM" id="SSF46785">
    <property type="entry name" value="Winged helix' DNA-binding domain"/>
    <property type="match status" value="1"/>
</dbReference>
<evidence type="ECO:0000313" key="5">
    <source>
        <dbReference type="EMBL" id="SUB02127.1"/>
    </source>
</evidence>
<reference evidence="5 6" key="1">
    <citation type="submission" date="2018-06" db="EMBL/GenBank/DDBJ databases">
        <authorList>
            <consortium name="Pathogen Informatics"/>
            <person name="Doyle S."/>
        </authorList>
    </citation>
    <scope>NUCLEOTIDE SEQUENCE [LARGE SCALE GENOMIC DNA]</scope>
    <source>
        <strain evidence="5 6">NCTC13350</strain>
    </source>
</reference>
<dbReference type="InterPro" id="IPR036390">
    <property type="entry name" value="WH_DNA-bd_sf"/>
</dbReference>
<dbReference type="SMART" id="SM00895">
    <property type="entry name" value="FCD"/>
    <property type="match status" value="1"/>
</dbReference>
<dbReference type="Pfam" id="PF07729">
    <property type="entry name" value="FCD"/>
    <property type="match status" value="1"/>
</dbReference>
<evidence type="ECO:0000313" key="6">
    <source>
        <dbReference type="Proteomes" id="UP000255000"/>
    </source>
</evidence>
<feature type="domain" description="HTH gntR-type" evidence="4">
    <location>
        <begin position="19"/>
        <end position="87"/>
    </location>
</feature>
<dbReference type="InterPro" id="IPR000524">
    <property type="entry name" value="Tscrpt_reg_HTH_GntR"/>
</dbReference>
<dbReference type="AlphaFoldDB" id="A0A378ZYB4"/>
<evidence type="ECO:0000256" key="2">
    <source>
        <dbReference type="ARBA" id="ARBA00023125"/>
    </source>
</evidence>